<proteinExistence type="predicted"/>
<evidence type="ECO:0000313" key="2">
    <source>
        <dbReference type="EMBL" id="CEK64769.1"/>
    </source>
</evidence>
<feature type="signal peptide" evidence="1">
    <location>
        <begin position="1"/>
        <end position="34"/>
    </location>
</feature>
<organism evidence="2">
    <name type="scientific">Arion vulgaris</name>
    <dbReference type="NCBI Taxonomy" id="1028688"/>
    <lineage>
        <taxon>Eukaryota</taxon>
        <taxon>Metazoa</taxon>
        <taxon>Spiralia</taxon>
        <taxon>Lophotrochozoa</taxon>
        <taxon>Mollusca</taxon>
        <taxon>Gastropoda</taxon>
        <taxon>Heterobranchia</taxon>
        <taxon>Euthyneura</taxon>
        <taxon>Panpulmonata</taxon>
        <taxon>Eupulmonata</taxon>
        <taxon>Stylommatophora</taxon>
        <taxon>Helicina</taxon>
        <taxon>Arionoidea</taxon>
        <taxon>Arionidae</taxon>
        <taxon>Arion</taxon>
    </lineage>
</organism>
<keyword evidence="1" id="KW-0732">Signal</keyword>
<gene>
    <name evidence="2" type="primary">ORF52847</name>
</gene>
<protein>
    <submittedName>
        <fullName evidence="2">Uncharacterized protein</fullName>
    </submittedName>
</protein>
<reference evidence="2" key="1">
    <citation type="submission" date="2014-12" db="EMBL/GenBank/DDBJ databases">
        <title>Insight into the proteome of Arion vulgaris.</title>
        <authorList>
            <person name="Aradska J."/>
            <person name="Bulat T."/>
            <person name="Smidak R."/>
            <person name="Sarate P."/>
            <person name="Gangsoo J."/>
            <person name="Sialana F."/>
            <person name="Bilban M."/>
            <person name="Lubec G."/>
        </authorList>
    </citation>
    <scope>NUCLEOTIDE SEQUENCE</scope>
    <source>
        <tissue evidence="2">Skin</tissue>
    </source>
</reference>
<evidence type="ECO:0000256" key="1">
    <source>
        <dbReference type="SAM" id="SignalP"/>
    </source>
</evidence>
<feature type="chain" id="PRO_5002112142" evidence="1">
    <location>
        <begin position="35"/>
        <end position="70"/>
    </location>
</feature>
<sequence length="70" mass="7801">MNKITEVNEPKLNKTLLYLQVVVLVLSLHQSGQGNRDKKKEGKSGPTNTVQIMDVLSHKAHPCSVNFDTK</sequence>
<name>A0A0B6Z827_9EUPU</name>
<accession>A0A0B6Z827</accession>
<dbReference type="AlphaFoldDB" id="A0A0B6Z827"/>
<dbReference type="EMBL" id="HACG01017904">
    <property type="protein sequence ID" value="CEK64769.1"/>
    <property type="molecule type" value="Transcribed_RNA"/>
</dbReference>